<evidence type="ECO:0000256" key="2">
    <source>
        <dbReference type="ARBA" id="ARBA00022692"/>
    </source>
</evidence>
<evidence type="ECO:0000256" key="6">
    <source>
        <dbReference type="ARBA" id="ARBA00023136"/>
    </source>
</evidence>
<evidence type="ECO:0000256" key="1">
    <source>
        <dbReference type="ARBA" id="ARBA00004651"/>
    </source>
</evidence>
<dbReference type="EMBL" id="FWXF01000007">
    <property type="protein sequence ID" value="SMC22794.1"/>
    <property type="molecule type" value="Genomic_DNA"/>
</dbReference>
<dbReference type="InterPro" id="IPR011527">
    <property type="entry name" value="ABC1_TM_dom"/>
</dbReference>
<dbReference type="STRING" id="1121390.SAMN02746041_01552"/>
<dbReference type="AlphaFoldDB" id="A0A1W1XG80"/>
<keyword evidence="5 7" id="KW-1133">Transmembrane helix</keyword>
<dbReference type="RefSeq" id="WP_084057316.1">
    <property type="nucleotide sequence ID" value="NZ_FWXF01000007.1"/>
</dbReference>
<dbReference type="InterPro" id="IPR027417">
    <property type="entry name" value="P-loop_NTPase"/>
</dbReference>
<evidence type="ECO:0000313" key="11">
    <source>
        <dbReference type="Proteomes" id="UP000192783"/>
    </source>
</evidence>
<evidence type="ECO:0000259" key="9">
    <source>
        <dbReference type="PROSITE" id="PS50929"/>
    </source>
</evidence>
<reference evidence="10 11" key="1">
    <citation type="submission" date="2017-04" db="EMBL/GenBank/DDBJ databases">
        <authorList>
            <person name="Afonso C.L."/>
            <person name="Miller P.J."/>
            <person name="Scott M.A."/>
            <person name="Spackman E."/>
            <person name="Goraichik I."/>
            <person name="Dimitrov K.M."/>
            <person name="Suarez D.L."/>
            <person name="Swayne D.E."/>
        </authorList>
    </citation>
    <scope>NUCLEOTIDE SEQUENCE [LARGE SCALE GENOMIC DNA]</scope>
    <source>
        <strain evidence="10 11">DSM 13146</strain>
    </source>
</reference>
<dbReference type="InterPro" id="IPR017871">
    <property type="entry name" value="ABC_transporter-like_CS"/>
</dbReference>
<dbReference type="PANTHER" id="PTHR43394:SF1">
    <property type="entry name" value="ATP-BINDING CASSETTE SUB-FAMILY B MEMBER 10, MITOCHONDRIAL"/>
    <property type="match status" value="1"/>
</dbReference>
<name>A0A1W1XG80_9BACT</name>
<keyword evidence="2 7" id="KW-0812">Transmembrane</keyword>
<proteinExistence type="predicted"/>
<evidence type="ECO:0000256" key="5">
    <source>
        <dbReference type="ARBA" id="ARBA00022989"/>
    </source>
</evidence>
<dbReference type="GO" id="GO:0015421">
    <property type="term" value="F:ABC-type oligopeptide transporter activity"/>
    <property type="evidence" value="ECO:0007669"/>
    <property type="project" value="TreeGrafter"/>
</dbReference>
<keyword evidence="6 7" id="KW-0472">Membrane</keyword>
<dbReference type="Gene3D" id="1.20.1560.10">
    <property type="entry name" value="ABC transporter type 1, transmembrane domain"/>
    <property type="match status" value="1"/>
</dbReference>
<dbReference type="Pfam" id="PF00664">
    <property type="entry name" value="ABC_membrane"/>
    <property type="match status" value="1"/>
</dbReference>
<feature type="transmembrane region" description="Helical" evidence="7">
    <location>
        <begin position="245"/>
        <end position="267"/>
    </location>
</feature>
<feature type="domain" description="ABC transporter" evidence="8">
    <location>
        <begin position="336"/>
        <end position="829"/>
    </location>
</feature>
<dbReference type="InterPro" id="IPR003439">
    <property type="entry name" value="ABC_transporter-like_ATP-bd"/>
</dbReference>
<evidence type="ECO:0000313" key="10">
    <source>
        <dbReference type="EMBL" id="SMC22794.1"/>
    </source>
</evidence>
<evidence type="ECO:0000256" key="4">
    <source>
        <dbReference type="ARBA" id="ARBA00022840"/>
    </source>
</evidence>
<dbReference type="OrthoDB" id="9760168at2"/>
<keyword evidence="4 10" id="KW-0067">ATP-binding</keyword>
<keyword evidence="11" id="KW-1185">Reference proteome</keyword>
<dbReference type="InterPro" id="IPR036640">
    <property type="entry name" value="ABC1_TM_sf"/>
</dbReference>
<dbReference type="Proteomes" id="UP000192783">
    <property type="component" value="Unassembled WGS sequence"/>
</dbReference>
<organism evidence="10 11">
    <name type="scientific">Desulfacinum hydrothermale DSM 13146</name>
    <dbReference type="NCBI Taxonomy" id="1121390"/>
    <lineage>
        <taxon>Bacteria</taxon>
        <taxon>Pseudomonadati</taxon>
        <taxon>Thermodesulfobacteriota</taxon>
        <taxon>Syntrophobacteria</taxon>
        <taxon>Syntrophobacterales</taxon>
        <taxon>Syntrophobacteraceae</taxon>
        <taxon>Desulfacinum</taxon>
    </lineage>
</organism>
<evidence type="ECO:0000256" key="3">
    <source>
        <dbReference type="ARBA" id="ARBA00022741"/>
    </source>
</evidence>
<dbReference type="Gene3D" id="3.40.50.300">
    <property type="entry name" value="P-loop containing nucleotide triphosphate hydrolases"/>
    <property type="match status" value="2"/>
</dbReference>
<dbReference type="PROSITE" id="PS50929">
    <property type="entry name" value="ABC_TM1F"/>
    <property type="match status" value="1"/>
</dbReference>
<dbReference type="SUPFAM" id="SSF90123">
    <property type="entry name" value="ABC transporter transmembrane region"/>
    <property type="match status" value="1"/>
</dbReference>
<dbReference type="PANTHER" id="PTHR43394">
    <property type="entry name" value="ATP-DEPENDENT PERMEASE MDL1, MITOCHONDRIAL"/>
    <property type="match status" value="1"/>
</dbReference>
<dbReference type="GO" id="GO:0005886">
    <property type="term" value="C:plasma membrane"/>
    <property type="evidence" value="ECO:0007669"/>
    <property type="project" value="UniProtKB-SubCell"/>
</dbReference>
<feature type="domain" description="ABC transmembrane type-1" evidence="9">
    <location>
        <begin position="20"/>
        <end position="302"/>
    </location>
</feature>
<feature type="transmembrane region" description="Helical" evidence="7">
    <location>
        <begin position="20"/>
        <end position="36"/>
    </location>
</feature>
<feature type="transmembrane region" description="Helical" evidence="7">
    <location>
        <begin position="158"/>
        <end position="177"/>
    </location>
</feature>
<dbReference type="SUPFAM" id="SSF52540">
    <property type="entry name" value="P-loop containing nucleoside triphosphate hydrolases"/>
    <property type="match status" value="1"/>
</dbReference>
<keyword evidence="3" id="KW-0547">Nucleotide-binding</keyword>
<dbReference type="CDD" id="cd07346">
    <property type="entry name" value="ABC_6TM_exporters"/>
    <property type="match status" value="1"/>
</dbReference>
<dbReference type="GO" id="GO:0005524">
    <property type="term" value="F:ATP binding"/>
    <property type="evidence" value="ECO:0007669"/>
    <property type="project" value="UniProtKB-KW"/>
</dbReference>
<accession>A0A1W1XG80</accession>
<dbReference type="Pfam" id="PF00005">
    <property type="entry name" value="ABC_tran"/>
    <property type="match status" value="2"/>
</dbReference>
<protein>
    <submittedName>
        <fullName evidence="10">Putative ABC transport system ATP-binding protein</fullName>
    </submittedName>
</protein>
<dbReference type="InterPro" id="IPR039421">
    <property type="entry name" value="Type_1_exporter"/>
</dbReference>
<evidence type="ECO:0000256" key="7">
    <source>
        <dbReference type="SAM" id="Phobius"/>
    </source>
</evidence>
<gene>
    <name evidence="10" type="ORF">SAMN02746041_01552</name>
</gene>
<sequence length="831" mass="94738">MILKKSLWSWALTRCRGLQALLLLLIVFTVFFRVFPLEMQKRIVNEAIRFRKIDTLFLYCGLYMGAVLLAGILKYAINVLQGYIGQKILLEMRTGLYQHVLQLPIGFYRRTPPGMVISALTSEISSVAEFLGSAVAVPVVNVLTLGTFGAYMFYLNPLLALLSLSIYPFEIAIIPFLQRRFNRLNSQRVTERRAMSNAVGEAVSGIHEIHANASYQLESEKVARFAKKLFQLRHRMNLFKFGIKFTNNFFQSLGPFLLFLLGGYYSIQGHFSLGALVAFLSAYEKLYDPWKELMDFYQNYQNAAVSYGRIQEAFDVQPEFRLLARDKKLVALSGHLQVEDLFFDVHGKIRLLEQINLELQPGQRLALVGLSGSGKSTLAMILAQLYRYEHGHVYLDHHELRELAKAEVIPHLGFVAQYPFIFDGSIRENILYGCRALSTVAGKTAPDDDPGSEEILHMVDQVGLTDDILRFGLNSLVGADCCQDLVHKVIRARHRLHDAWGLELADCVEFFQKGTFMEHSSIATNIVFGYPSGEGRPCEILPKSPRFRAFLQEKGLLEPLLALGLDVSRRTVPLMRDLGDDPFFFQQSPIPPEELDLYQAIMEHYKEEHPAFQPRDVEPLLALALRTVPGKHKMVTVPRELRAKILEARPLFRDYCSRKDPEAFVYYSENEYLHSRTLLDNLLFGRLKEDGSWAWDKVMKAVVDLLHEEDLYDRVLELGLEFQVGSKGDRLSGGQKQKVGIARALLKKPRLLIMDEATASLDMASQHRIQHYLDVELRGKATVVSVAHRLETIRDYDLIAVMKSGQIVEMGRYQELMEKRGLFYELVRGND</sequence>
<dbReference type="InterPro" id="IPR003593">
    <property type="entry name" value="AAA+_ATPase"/>
</dbReference>
<dbReference type="PROSITE" id="PS50893">
    <property type="entry name" value="ABC_TRANSPORTER_2"/>
    <property type="match status" value="1"/>
</dbReference>
<evidence type="ECO:0000259" key="8">
    <source>
        <dbReference type="PROSITE" id="PS50893"/>
    </source>
</evidence>
<comment type="subcellular location">
    <subcellularLocation>
        <location evidence="1">Cell membrane</location>
        <topology evidence="1">Multi-pass membrane protein</topology>
    </subcellularLocation>
</comment>
<dbReference type="SMART" id="SM00382">
    <property type="entry name" value="AAA"/>
    <property type="match status" value="1"/>
</dbReference>
<dbReference type="PROSITE" id="PS00211">
    <property type="entry name" value="ABC_TRANSPORTER_1"/>
    <property type="match status" value="1"/>
</dbReference>
<feature type="transmembrane region" description="Helical" evidence="7">
    <location>
        <begin position="56"/>
        <end position="77"/>
    </location>
</feature>
<dbReference type="GO" id="GO:0016887">
    <property type="term" value="F:ATP hydrolysis activity"/>
    <property type="evidence" value="ECO:0007669"/>
    <property type="project" value="InterPro"/>
</dbReference>